<evidence type="ECO:0000313" key="1">
    <source>
        <dbReference type="EMBL" id="BAC29957.1"/>
    </source>
</evidence>
<dbReference type="MGI" id="MGI:1926020">
    <property type="gene designation" value="Arl14ep"/>
</dbReference>
<reference evidence="1" key="2">
    <citation type="journal article" date="2000" name="Genome Res.">
        <title>Normalization and subtraction of cap-trapper-selected cDNAs to prepare full-length cDNA libraries for rapid discovery of new genes.</title>
        <authorList>
            <person name="Carninci P."/>
            <person name="Shibata Y."/>
            <person name="Hayatsu N."/>
            <person name="Sugahara Y."/>
            <person name="Shibata K."/>
            <person name="Itoh M."/>
            <person name="Konno H."/>
            <person name="Okazaki Y."/>
            <person name="Muramatsu M."/>
            <person name="Hayashizaki Y."/>
        </authorList>
    </citation>
    <scope>NUCLEOTIDE SEQUENCE</scope>
    <source>
        <strain evidence="1">C57BL/6J</strain>
        <tissue evidence="1">Thymus</tissue>
    </source>
</reference>
<accession>Q8BYU1</accession>
<dbReference type="AGR" id="MGI:1926020"/>
<reference evidence="1" key="4">
    <citation type="journal article" date="2001" name="Nature">
        <title>Functional annotation of a full-length mouse cDNA collection.</title>
        <authorList>
            <consortium name="The RIKEN Genome Exploration Research Group Phase II Team and the FANTOM Consortium"/>
        </authorList>
    </citation>
    <scope>NUCLEOTIDE SEQUENCE</scope>
    <source>
        <strain evidence="1">C57BL/6J</strain>
        <tissue evidence="1">Thymus</tissue>
    </source>
</reference>
<protein>
    <submittedName>
        <fullName evidence="1">Uncharacterized protein</fullName>
    </submittedName>
</protein>
<reference evidence="1" key="6">
    <citation type="journal article" date="2002" name="Nature">
        <title>Analysis of the mouse transcriptome based on functional annotation of 60,770 full-length cDNAs.</title>
        <authorList>
            <consortium name="The FANTOM Consortium and the RIKEN Genome Exploration Research Group Phase I and II Team"/>
        </authorList>
    </citation>
    <scope>NUCLEOTIDE SEQUENCE</scope>
    <source>
        <strain evidence="1">C57BL/6J</strain>
        <tissue evidence="1">Thymus</tissue>
    </source>
</reference>
<name>Q8BYU1_MOUSE</name>
<evidence type="ECO:0000313" key="2">
    <source>
        <dbReference type="MGI" id="MGI:1926020"/>
    </source>
</evidence>
<reference evidence="1" key="7">
    <citation type="journal article" date="2005" name="Science">
        <title>The Transcriptional Landscape of the Mammalian Genome.</title>
        <authorList>
            <consortium name="The FANTOM Consortium"/>
            <consortium name="Riken Genome Exploration Research Group and Genome Science Group (Genome Network Project Core Group)"/>
        </authorList>
    </citation>
    <scope>NUCLEOTIDE SEQUENCE</scope>
    <source>
        <strain evidence="1">C57BL/6J</strain>
        <tissue evidence="1">Thymus</tissue>
    </source>
</reference>
<dbReference type="AlphaFoldDB" id="Q8BYU1"/>
<reference evidence="1" key="5">
    <citation type="submission" date="2001-07" db="EMBL/GenBank/DDBJ databases">
        <authorList>
            <person name="Adachi J."/>
            <person name="Aizawa K."/>
            <person name="Akimura T."/>
            <person name="Arakawa T."/>
            <person name="Bono H."/>
            <person name="Carninci P."/>
            <person name="Fukuda S."/>
            <person name="Furuno M."/>
            <person name="Hanagaki T."/>
            <person name="Hara A."/>
            <person name="Hashizume W."/>
            <person name="Hayashida K."/>
            <person name="Hayatsu N."/>
            <person name="Hiramoto K."/>
            <person name="Hiraoka T."/>
            <person name="Hirozane T."/>
            <person name="Hori F."/>
            <person name="Imotani K."/>
            <person name="Ishii Y."/>
            <person name="Itoh M."/>
            <person name="Kagawa I."/>
            <person name="Kasukawa T."/>
            <person name="Katoh H."/>
            <person name="Kawai J."/>
            <person name="Kojima Y."/>
            <person name="Kondo S."/>
            <person name="Konno H."/>
            <person name="Kouda M."/>
            <person name="Koya S."/>
            <person name="Kurihara C."/>
            <person name="Matsuyama T."/>
            <person name="Miyazaki A."/>
            <person name="Murata M."/>
            <person name="Nakamura M."/>
            <person name="Nishi K."/>
            <person name="Nomura K."/>
            <person name="Numazaki R."/>
            <person name="Ohno M."/>
            <person name="Ohsato N."/>
            <person name="Okazaki Y."/>
            <person name="Saito R."/>
            <person name="Saitoh H."/>
            <person name="Sakai C."/>
            <person name="Sakai K."/>
            <person name="Sakazume N."/>
            <person name="Sano H."/>
            <person name="Sasaki D."/>
            <person name="Shibata K."/>
            <person name="Shinagawa A."/>
            <person name="Shiraki T."/>
            <person name="Sogabe Y."/>
            <person name="Tagami M."/>
            <person name="Tagawa A."/>
            <person name="Takahashi F."/>
            <person name="Takaku-Akahira S."/>
            <person name="Takeda Y."/>
            <person name="Tanaka T."/>
            <person name="Tomaru A."/>
            <person name="Toya T."/>
            <person name="Yasunishi A."/>
            <person name="Muramatsu M."/>
            <person name="Hayashizaki Y."/>
        </authorList>
    </citation>
    <scope>NUCLEOTIDE SEQUENCE</scope>
    <source>
        <strain evidence="1">C57BL/6J</strain>
        <tissue evidence="1">Thymus</tissue>
    </source>
</reference>
<dbReference type="EMBL" id="AK038273">
    <property type="protein sequence ID" value="BAC29957.1"/>
    <property type="molecule type" value="mRNA"/>
</dbReference>
<organism evidence="1">
    <name type="scientific">Mus musculus</name>
    <name type="common">Mouse</name>
    <dbReference type="NCBI Taxonomy" id="10090"/>
    <lineage>
        <taxon>Eukaryota</taxon>
        <taxon>Metazoa</taxon>
        <taxon>Chordata</taxon>
        <taxon>Craniata</taxon>
        <taxon>Vertebrata</taxon>
        <taxon>Euteleostomi</taxon>
        <taxon>Mammalia</taxon>
        <taxon>Eutheria</taxon>
        <taxon>Euarchontoglires</taxon>
        <taxon>Glires</taxon>
        <taxon>Rodentia</taxon>
        <taxon>Myomorpha</taxon>
        <taxon>Muroidea</taxon>
        <taxon>Muridae</taxon>
        <taxon>Murinae</taxon>
        <taxon>Mus</taxon>
        <taxon>Mus</taxon>
    </lineage>
</organism>
<reference evidence="1" key="8">
    <citation type="journal article" date="2005" name="Science">
        <title>Antisense Transcription in the Mammalian Transcriptome.</title>
        <authorList>
            <consortium name="RIKEN Genome Exploration Research Group and Genome Science Group (Genome Network Project Core Group) and the FANTOM Consortium"/>
        </authorList>
    </citation>
    <scope>NUCLEOTIDE SEQUENCE</scope>
    <source>
        <strain evidence="1">C57BL/6J</strain>
        <tissue evidence="1">Thymus</tissue>
    </source>
</reference>
<reference evidence="1" key="1">
    <citation type="journal article" date="1999" name="Methods Enzymol.">
        <title>High-efficiency full-length cDNA cloning.</title>
        <authorList>
            <person name="Carninci P."/>
            <person name="Hayashizaki Y."/>
        </authorList>
    </citation>
    <scope>NUCLEOTIDE SEQUENCE</scope>
    <source>
        <strain evidence="1">C57BL/6J</strain>
        <tissue evidence="1">Thymus</tissue>
    </source>
</reference>
<feature type="non-terminal residue" evidence="1">
    <location>
        <position position="1"/>
    </location>
</feature>
<sequence>WKAELGLCRDGASGAQRRPVAAQVDRAGSGRRAVSGLYRWHLNVGGRGEPGGVLGGEACTAEGACSSLAPGSTLHTVGPPLHQIAGFYLNQGLATAELHPQLLCEDSLVPNVLNYPPTHQAPPE</sequence>
<gene>
    <name evidence="2" type="primary">Arl14ep</name>
    <name evidence="2" type="synonym">2700007P21Rik</name>
</gene>
<proteinExistence type="evidence at transcript level"/>
<reference evidence="1" key="3">
    <citation type="journal article" date="2000" name="Genome Res.">
        <title>RIKEN integrated sequence analysis (RISA) system--384-format sequencing pipeline with 384 multicapillary sequencer.</title>
        <authorList>
            <person name="Shibata K."/>
            <person name="Itoh M."/>
            <person name="Aizawa K."/>
            <person name="Nagaoka S."/>
            <person name="Sasaki N."/>
            <person name="Carninci P."/>
            <person name="Konno H."/>
            <person name="Akiyama J."/>
            <person name="Nishi K."/>
            <person name="Kitsunai T."/>
            <person name="Tashiro H."/>
            <person name="Itoh M."/>
            <person name="Sumi N."/>
            <person name="Ishii Y."/>
            <person name="Nakamura S."/>
            <person name="Hazama M."/>
            <person name="Nishine T."/>
            <person name="Harada A."/>
            <person name="Yamamoto R."/>
            <person name="Matsumoto H."/>
            <person name="Sakaguchi S."/>
            <person name="Ikegami T."/>
            <person name="Kashiwagi K."/>
            <person name="Fujiwake S."/>
            <person name="Inoue K."/>
            <person name="Togawa Y."/>
            <person name="Izawa M."/>
            <person name="Ohara E."/>
            <person name="Watahiki M."/>
            <person name="Yoneda Y."/>
            <person name="Ishikawa T."/>
            <person name="Ozawa K."/>
            <person name="Tanaka T."/>
            <person name="Matsuura S."/>
            <person name="Kawai J."/>
            <person name="Okazaki Y."/>
            <person name="Muramatsu M."/>
            <person name="Inoue Y."/>
            <person name="Kira A."/>
            <person name="Hayashizaki Y."/>
        </authorList>
    </citation>
    <scope>NUCLEOTIDE SEQUENCE</scope>
    <source>
        <strain evidence="1">C57BL/6J</strain>
        <tissue evidence="1">Thymus</tissue>
    </source>
</reference>